<gene>
    <name evidence="2" type="ORF">O181_092818</name>
</gene>
<keyword evidence="3" id="KW-1185">Reference proteome</keyword>
<reference evidence="2" key="1">
    <citation type="submission" date="2021-03" db="EMBL/GenBank/DDBJ databases">
        <title>Draft genome sequence of rust myrtle Austropuccinia psidii MF-1, a brazilian biotype.</title>
        <authorList>
            <person name="Quecine M.C."/>
            <person name="Pachon D.M.R."/>
            <person name="Bonatelli M.L."/>
            <person name="Correr F.H."/>
            <person name="Franceschini L.M."/>
            <person name="Leite T.F."/>
            <person name="Margarido G.R.A."/>
            <person name="Almeida C.A."/>
            <person name="Ferrarezi J.A."/>
            <person name="Labate C.A."/>
        </authorList>
    </citation>
    <scope>NUCLEOTIDE SEQUENCE</scope>
    <source>
        <strain evidence="2">MF-1</strain>
    </source>
</reference>
<dbReference type="AlphaFoldDB" id="A0A9Q3IZA1"/>
<evidence type="ECO:0000313" key="3">
    <source>
        <dbReference type="Proteomes" id="UP000765509"/>
    </source>
</evidence>
<protein>
    <submittedName>
        <fullName evidence="2">Uncharacterized protein</fullName>
    </submittedName>
</protein>
<feature type="region of interest" description="Disordered" evidence="1">
    <location>
        <begin position="85"/>
        <end position="109"/>
    </location>
</feature>
<comment type="caution">
    <text evidence="2">The sequence shown here is derived from an EMBL/GenBank/DDBJ whole genome shotgun (WGS) entry which is preliminary data.</text>
</comment>
<name>A0A9Q3IZA1_9BASI</name>
<sequence>MQIKPEKLSKVWGHNSIHGPLKVLNVGLQGPLGPQSSINNLPFNSGRVHLLDGRGPLSMGPSHVGGNWPKATFWVLGPPEAQENLGPGGLWTIGTQNGHQALKGPKRSA</sequence>
<evidence type="ECO:0000256" key="1">
    <source>
        <dbReference type="SAM" id="MobiDB-lite"/>
    </source>
</evidence>
<dbReference type="Proteomes" id="UP000765509">
    <property type="component" value="Unassembled WGS sequence"/>
</dbReference>
<proteinExistence type="predicted"/>
<organism evidence="2 3">
    <name type="scientific">Austropuccinia psidii MF-1</name>
    <dbReference type="NCBI Taxonomy" id="1389203"/>
    <lineage>
        <taxon>Eukaryota</taxon>
        <taxon>Fungi</taxon>
        <taxon>Dikarya</taxon>
        <taxon>Basidiomycota</taxon>
        <taxon>Pucciniomycotina</taxon>
        <taxon>Pucciniomycetes</taxon>
        <taxon>Pucciniales</taxon>
        <taxon>Sphaerophragmiaceae</taxon>
        <taxon>Austropuccinia</taxon>
    </lineage>
</organism>
<evidence type="ECO:0000313" key="2">
    <source>
        <dbReference type="EMBL" id="MBW0553103.1"/>
    </source>
</evidence>
<dbReference type="EMBL" id="AVOT02059422">
    <property type="protein sequence ID" value="MBW0553103.1"/>
    <property type="molecule type" value="Genomic_DNA"/>
</dbReference>
<accession>A0A9Q3IZA1</accession>